<evidence type="ECO:0000313" key="8">
    <source>
        <dbReference type="EMBL" id="GAU35935.1"/>
    </source>
</evidence>
<comment type="similarity">
    <text evidence="2">Belongs to the alkaline ceramidase family.</text>
</comment>
<feature type="transmembrane region" description="Helical" evidence="7">
    <location>
        <begin position="115"/>
        <end position="133"/>
    </location>
</feature>
<protein>
    <recommendedName>
        <fullName evidence="10">Ceramidase</fullName>
    </recommendedName>
</protein>
<feature type="transmembrane region" description="Helical" evidence="7">
    <location>
        <begin position="139"/>
        <end position="158"/>
    </location>
</feature>
<keyword evidence="5 7" id="KW-1133">Transmembrane helix</keyword>
<keyword evidence="6 7" id="KW-0472">Membrane</keyword>
<dbReference type="GO" id="GO:0006672">
    <property type="term" value="P:ceramide metabolic process"/>
    <property type="evidence" value="ECO:0007669"/>
    <property type="project" value="InterPro"/>
</dbReference>
<name>A0A2Z6NJ33_TRISU</name>
<dbReference type="AlphaFoldDB" id="A0A2Z6NJ33"/>
<proteinExistence type="inferred from homology"/>
<keyword evidence="3 7" id="KW-0812">Transmembrane</keyword>
<feature type="transmembrane region" description="Helical" evidence="7">
    <location>
        <begin position="170"/>
        <end position="188"/>
    </location>
</feature>
<feature type="transmembrane region" description="Helical" evidence="7">
    <location>
        <begin position="47"/>
        <end position="66"/>
    </location>
</feature>
<dbReference type="Proteomes" id="UP000242715">
    <property type="component" value="Unassembled WGS sequence"/>
</dbReference>
<feature type="transmembrane region" description="Helical" evidence="7">
    <location>
        <begin position="81"/>
        <end position="103"/>
    </location>
</feature>
<evidence type="ECO:0008006" key="10">
    <source>
        <dbReference type="Google" id="ProtNLM"/>
    </source>
</evidence>
<evidence type="ECO:0000256" key="6">
    <source>
        <dbReference type="ARBA" id="ARBA00023136"/>
    </source>
</evidence>
<organism evidence="8 9">
    <name type="scientific">Trifolium subterraneum</name>
    <name type="common">Subterranean clover</name>
    <dbReference type="NCBI Taxonomy" id="3900"/>
    <lineage>
        <taxon>Eukaryota</taxon>
        <taxon>Viridiplantae</taxon>
        <taxon>Streptophyta</taxon>
        <taxon>Embryophyta</taxon>
        <taxon>Tracheophyta</taxon>
        <taxon>Spermatophyta</taxon>
        <taxon>Magnoliopsida</taxon>
        <taxon>eudicotyledons</taxon>
        <taxon>Gunneridae</taxon>
        <taxon>Pentapetalae</taxon>
        <taxon>rosids</taxon>
        <taxon>fabids</taxon>
        <taxon>Fabales</taxon>
        <taxon>Fabaceae</taxon>
        <taxon>Papilionoideae</taxon>
        <taxon>50 kb inversion clade</taxon>
        <taxon>NPAAA clade</taxon>
        <taxon>Hologalegina</taxon>
        <taxon>IRL clade</taxon>
        <taxon>Trifolieae</taxon>
        <taxon>Trifolium</taxon>
    </lineage>
</organism>
<evidence type="ECO:0000256" key="4">
    <source>
        <dbReference type="ARBA" id="ARBA00022801"/>
    </source>
</evidence>
<dbReference type="EMBL" id="DF973609">
    <property type="protein sequence ID" value="GAU35935.1"/>
    <property type="molecule type" value="Genomic_DNA"/>
</dbReference>
<keyword evidence="9" id="KW-1185">Reference proteome</keyword>
<evidence type="ECO:0000313" key="9">
    <source>
        <dbReference type="Proteomes" id="UP000242715"/>
    </source>
</evidence>
<evidence type="ECO:0000256" key="3">
    <source>
        <dbReference type="ARBA" id="ARBA00022692"/>
    </source>
</evidence>
<gene>
    <name evidence="8" type="ORF">TSUD_69680</name>
</gene>
<feature type="transmembrane region" description="Helical" evidence="7">
    <location>
        <begin position="6"/>
        <end position="26"/>
    </location>
</feature>
<comment type="subcellular location">
    <subcellularLocation>
        <location evidence="1">Membrane</location>
        <topology evidence="1">Multi-pass membrane protein</topology>
    </subcellularLocation>
</comment>
<evidence type="ECO:0000256" key="5">
    <source>
        <dbReference type="ARBA" id="ARBA00022989"/>
    </source>
</evidence>
<keyword evidence="4" id="KW-0378">Hydrolase</keyword>
<evidence type="ECO:0000256" key="2">
    <source>
        <dbReference type="ARBA" id="ARBA00009780"/>
    </source>
</evidence>
<sequence length="303" mass="34241">MKNQTAQIWLIAVTSFYLFMKLTPSIPQPQMYHDFADKRELFGIPNALNVISNFPFMVIGLIGLMLCHRRNYFNFSVQGELWGWTCFYAAVTSVGFGSSYYHLGPNDNGLVCDRLPMTVAFASLVAILIIERIDANKGTISIFPLIMTAMISRLFMIMPEVRFFGDIRPYLLVQTVSCIAIPLMAFFLPPMYTHSTYWLWAAGFYPLAMLQETADRLIYTATFHTVSGHTLKHLSAGMVPLILTIMLAKRRLLHVLVIVSPIFSSKICLMRTGTDIPGLRSKKAADLNVQFWRVSVMSSLLSL</sequence>
<dbReference type="OrthoDB" id="5562961at2759"/>
<evidence type="ECO:0000256" key="7">
    <source>
        <dbReference type="SAM" id="Phobius"/>
    </source>
</evidence>
<dbReference type="InterPro" id="IPR008901">
    <property type="entry name" value="ACER"/>
</dbReference>
<dbReference type="GO" id="GO:0016811">
    <property type="term" value="F:hydrolase activity, acting on carbon-nitrogen (but not peptide) bonds, in linear amides"/>
    <property type="evidence" value="ECO:0007669"/>
    <property type="project" value="InterPro"/>
</dbReference>
<reference evidence="9" key="1">
    <citation type="journal article" date="2017" name="Front. Plant Sci.">
        <title>Climate Clever Clovers: New Paradigm to Reduce the Environmental Footprint of Ruminants by Breeding Low Methanogenic Forages Utilizing Haplotype Variation.</title>
        <authorList>
            <person name="Kaur P."/>
            <person name="Appels R."/>
            <person name="Bayer P.E."/>
            <person name="Keeble-Gagnere G."/>
            <person name="Wang J."/>
            <person name="Hirakawa H."/>
            <person name="Shirasawa K."/>
            <person name="Vercoe P."/>
            <person name="Stefanova K."/>
            <person name="Durmic Z."/>
            <person name="Nichols P."/>
            <person name="Revell C."/>
            <person name="Isobe S.N."/>
            <person name="Edwards D."/>
            <person name="Erskine W."/>
        </authorList>
    </citation>
    <scope>NUCLEOTIDE SEQUENCE [LARGE SCALE GENOMIC DNA]</scope>
    <source>
        <strain evidence="9">cv. Daliak</strain>
    </source>
</reference>
<evidence type="ECO:0000256" key="1">
    <source>
        <dbReference type="ARBA" id="ARBA00004141"/>
    </source>
</evidence>
<dbReference type="PANTHER" id="PTHR34368">
    <property type="entry name" value="OS01G0962200 PROTEIN"/>
    <property type="match status" value="1"/>
</dbReference>
<dbReference type="Pfam" id="PF05875">
    <property type="entry name" value="Ceramidase"/>
    <property type="match status" value="1"/>
</dbReference>
<accession>A0A2Z6NJ33</accession>
<dbReference type="PANTHER" id="PTHR34368:SF7">
    <property type="entry name" value="ALKALINE PHYTOCERAMIDASE (APHC)"/>
    <property type="match status" value="1"/>
</dbReference>
<dbReference type="GO" id="GO:0016020">
    <property type="term" value="C:membrane"/>
    <property type="evidence" value="ECO:0007669"/>
    <property type="project" value="UniProtKB-SubCell"/>
</dbReference>